<dbReference type="GO" id="GO:0030267">
    <property type="term" value="F:glyoxylate reductase (NADPH) activity"/>
    <property type="evidence" value="ECO:0007669"/>
    <property type="project" value="TreeGrafter"/>
</dbReference>
<feature type="domain" description="D-isomer specific 2-hydroxyacid dehydrogenase NAD-binding" evidence="6">
    <location>
        <begin position="104"/>
        <end position="278"/>
    </location>
</feature>
<dbReference type="PANTHER" id="PTHR10996:SF178">
    <property type="entry name" value="2-HYDROXYACID DEHYDROGENASE YGL185C-RELATED"/>
    <property type="match status" value="1"/>
</dbReference>
<dbReference type="GO" id="GO:0005829">
    <property type="term" value="C:cytosol"/>
    <property type="evidence" value="ECO:0007669"/>
    <property type="project" value="TreeGrafter"/>
</dbReference>
<evidence type="ECO:0000259" key="5">
    <source>
        <dbReference type="Pfam" id="PF00389"/>
    </source>
</evidence>
<reference evidence="7 8" key="1">
    <citation type="journal article" date="2015" name="Stand. Genomic Sci.">
        <title>Genomic Encyclopedia of Bacterial and Archaeal Type Strains, Phase III: the genomes of soil and plant-associated and newly described type strains.</title>
        <authorList>
            <person name="Whitman W.B."/>
            <person name="Woyke T."/>
            <person name="Klenk H.P."/>
            <person name="Zhou Y."/>
            <person name="Lilburn T.G."/>
            <person name="Beck B.J."/>
            <person name="De Vos P."/>
            <person name="Vandamme P."/>
            <person name="Eisen J.A."/>
            <person name="Garrity G."/>
            <person name="Hugenholtz P."/>
            <person name="Kyrpides N.C."/>
        </authorList>
    </citation>
    <scope>NUCLEOTIDE SEQUENCE [LARGE SCALE GENOMIC DNA]</scope>
    <source>
        <strain evidence="7 8">CGMCC 1.5364</strain>
    </source>
</reference>
<evidence type="ECO:0000256" key="2">
    <source>
        <dbReference type="ARBA" id="ARBA00023002"/>
    </source>
</evidence>
<keyword evidence="1" id="KW-0521">NADP</keyword>
<dbReference type="FunFam" id="3.40.50.720:FF:000213">
    <property type="entry name" value="Putative 2-hydroxyacid dehydrogenase"/>
    <property type="match status" value="1"/>
</dbReference>
<keyword evidence="2 4" id="KW-0560">Oxidoreductase</keyword>
<dbReference type="SUPFAM" id="SSF51735">
    <property type="entry name" value="NAD(P)-binding Rossmann-fold domains"/>
    <property type="match status" value="1"/>
</dbReference>
<dbReference type="SUPFAM" id="SSF52283">
    <property type="entry name" value="Formate/glycerate dehydrogenase catalytic domain-like"/>
    <property type="match status" value="1"/>
</dbReference>
<dbReference type="Gene3D" id="3.40.50.720">
    <property type="entry name" value="NAD(P)-binding Rossmann-like Domain"/>
    <property type="match status" value="2"/>
</dbReference>
<dbReference type="Pfam" id="PF00389">
    <property type="entry name" value="2-Hacid_dh"/>
    <property type="match status" value="1"/>
</dbReference>
<dbReference type="InterPro" id="IPR006139">
    <property type="entry name" value="D-isomer_2_OHA_DH_cat_dom"/>
</dbReference>
<organism evidence="7 8">
    <name type="scientific">Paracoccus sulfuroxidans</name>
    <dbReference type="NCBI Taxonomy" id="384678"/>
    <lineage>
        <taxon>Bacteria</taxon>
        <taxon>Pseudomonadati</taxon>
        <taxon>Pseudomonadota</taxon>
        <taxon>Alphaproteobacteria</taxon>
        <taxon>Rhodobacterales</taxon>
        <taxon>Paracoccaceae</taxon>
        <taxon>Paracoccus</taxon>
    </lineage>
</organism>
<accession>A0A562NM63</accession>
<dbReference type="CDD" id="cd12156">
    <property type="entry name" value="HPPR"/>
    <property type="match status" value="1"/>
</dbReference>
<comment type="similarity">
    <text evidence="4">Belongs to the D-isomer specific 2-hydroxyacid dehydrogenase family.</text>
</comment>
<dbReference type="OrthoDB" id="9793626at2"/>
<keyword evidence="8" id="KW-1185">Reference proteome</keyword>
<name>A0A562NM63_9RHOB</name>
<dbReference type="RefSeq" id="WP_145398231.1">
    <property type="nucleotide sequence ID" value="NZ_VLKU01000007.1"/>
</dbReference>
<protein>
    <submittedName>
        <fullName evidence="7">Lactate dehydrogenase-like 2-hydroxyacid dehydrogenase</fullName>
    </submittedName>
</protein>
<sequence>MSKILVVGNYAPTDVAAFRDEFGVTPLASLTQLAEAARDDCVALAFKGGEPLGGAAMDLLPNLRLIANFGVGYDAISIADADARGIKVTNTPDVLNDDVADLAVAMLISRQREMAPAERWLRDGNWPAEGAYPLARKMSGRKVGILGMGRIGREIADRLAAFKCQIHYQSRSRKETPAGWTYHADPVALAAAVDDLVVSVVGGAETLGFVSAEVIAALGADGVIVNISRGSVIDEEALIAALQNGQIRGAALDVFRNEPKIDPRFLTLPNVLLLPHIGSATVETRARMGALQRQNLAALLAGQPLLTPVN</sequence>
<dbReference type="AlphaFoldDB" id="A0A562NM63"/>
<evidence type="ECO:0000313" key="8">
    <source>
        <dbReference type="Proteomes" id="UP000316225"/>
    </source>
</evidence>
<dbReference type="InterPro" id="IPR006140">
    <property type="entry name" value="D-isomer_DH_NAD-bd"/>
</dbReference>
<gene>
    <name evidence="7" type="ORF">IQ24_02425</name>
</gene>
<dbReference type="InterPro" id="IPR036291">
    <property type="entry name" value="NAD(P)-bd_dom_sf"/>
</dbReference>
<evidence type="ECO:0000256" key="4">
    <source>
        <dbReference type="RuleBase" id="RU003719"/>
    </source>
</evidence>
<dbReference type="GO" id="GO:0051287">
    <property type="term" value="F:NAD binding"/>
    <property type="evidence" value="ECO:0007669"/>
    <property type="project" value="InterPro"/>
</dbReference>
<comment type="caution">
    <text evidence="7">The sequence shown here is derived from an EMBL/GenBank/DDBJ whole genome shotgun (WGS) entry which is preliminary data.</text>
</comment>
<dbReference type="Pfam" id="PF02826">
    <property type="entry name" value="2-Hacid_dh_C"/>
    <property type="match status" value="1"/>
</dbReference>
<evidence type="ECO:0000256" key="1">
    <source>
        <dbReference type="ARBA" id="ARBA00022857"/>
    </source>
</evidence>
<evidence type="ECO:0000256" key="3">
    <source>
        <dbReference type="ARBA" id="ARBA00023027"/>
    </source>
</evidence>
<dbReference type="InterPro" id="IPR050223">
    <property type="entry name" value="D-isomer_2-hydroxyacid_DH"/>
</dbReference>
<evidence type="ECO:0000259" key="6">
    <source>
        <dbReference type="Pfam" id="PF02826"/>
    </source>
</evidence>
<dbReference type="PANTHER" id="PTHR10996">
    <property type="entry name" value="2-HYDROXYACID DEHYDROGENASE-RELATED"/>
    <property type="match status" value="1"/>
</dbReference>
<evidence type="ECO:0000313" key="7">
    <source>
        <dbReference type="EMBL" id="TWI33284.1"/>
    </source>
</evidence>
<dbReference type="EMBL" id="VLKU01000007">
    <property type="protein sequence ID" value="TWI33284.1"/>
    <property type="molecule type" value="Genomic_DNA"/>
</dbReference>
<proteinExistence type="inferred from homology"/>
<dbReference type="GO" id="GO:0016618">
    <property type="term" value="F:hydroxypyruvate reductase [NAD(P)H] activity"/>
    <property type="evidence" value="ECO:0007669"/>
    <property type="project" value="TreeGrafter"/>
</dbReference>
<keyword evidence="3" id="KW-0520">NAD</keyword>
<feature type="domain" description="D-isomer specific 2-hydroxyacid dehydrogenase catalytic" evidence="5">
    <location>
        <begin position="4"/>
        <end position="310"/>
    </location>
</feature>
<dbReference type="Proteomes" id="UP000316225">
    <property type="component" value="Unassembled WGS sequence"/>
</dbReference>